<proteinExistence type="predicted"/>
<gene>
    <name evidence="1" type="ORF">CCAP1982_LOCUS5131</name>
</gene>
<evidence type="ECO:0000313" key="2">
    <source>
        <dbReference type="Proteomes" id="UP000606786"/>
    </source>
</evidence>
<sequence>MSAILERFLNKPTLKLQCFNDSIYSRRDRFVVMALSLTSIFLCWYNRKQKLKDHGEFESDLISAGED</sequence>
<keyword evidence="2" id="KW-1185">Reference proteome</keyword>
<dbReference type="Proteomes" id="UP000606786">
    <property type="component" value="Unassembled WGS sequence"/>
</dbReference>
<evidence type="ECO:0000313" key="1">
    <source>
        <dbReference type="EMBL" id="CAD6996460.1"/>
    </source>
</evidence>
<dbReference type="AlphaFoldDB" id="A0A811UCZ1"/>
<reference evidence="1" key="1">
    <citation type="submission" date="2020-11" db="EMBL/GenBank/DDBJ databases">
        <authorList>
            <person name="Whitehead M."/>
        </authorList>
    </citation>
    <scope>NUCLEOTIDE SEQUENCE</scope>
    <source>
        <strain evidence="1">EGII</strain>
    </source>
</reference>
<organism evidence="1 2">
    <name type="scientific">Ceratitis capitata</name>
    <name type="common">Mediterranean fruit fly</name>
    <name type="synonym">Tephritis capitata</name>
    <dbReference type="NCBI Taxonomy" id="7213"/>
    <lineage>
        <taxon>Eukaryota</taxon>
        <taxon>Metazoa</taxon>
        <taxon>Ecdysozoa</taxon>
        <taxon>Arthropoda</taxon>
        <taxon>Hexapoda</taxon>
        <taxon>Insecta</taxon>
        <taxon>Pterygota</taxon>
        <taxon>Neoptera</taxon>
        <taxon>Endopterygota</taxon>
        <taxon>Diptera</taxon>
        <taxon>Brachycera</taxon>
        <taxon>Muscomorpha</taxon>
        <taxon>Tephritoidea</taxon>
        <taxon>Tephritidae</taxon>
        <taxon>Ceratitis</taxon>
        <taxon>Ceratitis</taxon>
    </lineage>
</organism>
<protein>
    <submittedName>
        <fullName evidence="1">(Mediterranean fruit fly) hypothetical protein</fullName>
    </submittedName>
</protein>
<name>A0A811UCZ1_CERCA</name>
<accession>A0A811UCZ1</accession>
<comment type="caution">
    <text evidence="1">The sequence shown here is derived from an EMBL/GenBank/DDBJ whole genome shotgun (WGS) entry which is preliminary data.</text>
</comment>
<dbReference type="EMBL" id="CAJHJT010000001">
    <property type="protein sequence ID" value="CAD6996460.1"/>
    <property type="molecule type" value="Genomic_DNA"/>
</dbReference>